<evidence type="ECO:0000256" key="3">
    <source>
        <dbReference type="ARBA" id="ARBA00022527"/>
    </source>
</evidence>
<keyword evidence="4" id="KW-0597">Phosphoprotein</keyword>
<dbReference type="Pfam" id="PF00069">
    <property type="entry name" value="Pkinase"/>
    <property type="match status" value="1"/>
</dbReference>
<comment type="subcellular location">
    <subcellularLocation>
        <location evidence="1">Membrane</location>
        <topology evidence="1">Single-pass type I membrane protein</topology>
    </subcellularLocation>
</comment>
<dbReference type="Gene3D" id="1.10.510.10">
    <property type="entry name" value="Transferase(Phosphotransferase) domain 1"/>
    <property type="match status" value="1"/>
</dbReference>
<dbReference type="Gene3D" id="3.30.200.20">
    <property type="entry name" value="Phosphorylase Kinase, domain 1"/>
    <property type="match status" value="1"/>
</dbReference>
<evidence type="ECO:0000256" key="19">
    <source>
        <dbReference type="PROSITE-ProRule" id="PRU10141"/>
    </source>
</evidence>
<evidence type="ECO:0000256" key="12">
    <source>
        <dbReference type="ARBA" id="ARBA00022989"/>
    </source>
</evidence>
<feature type="domain" description="Protein kinase" evidence="21">
    <location>
        <begin position="331"/>
        <end position="615"/>
    </location>
</feature>
<evidence type="ECO:0000256" key="1">
    <source>
        <dbReference type="ARBA" id="ARBA00004479"/>
    </source>
</evidence>
<name>A0AAV8ZZI1_ACOGR</name>
<dbReference type="PROSITE" id="PS50011">
    <property type="entry name" value="PROTEIN_KINASE_DOM"/>
    <property type="match status" value="1"/>
</dbReference>
<reference evidence="23" key="2">
    <citation type="submission" date="2023-06" db="EMBL/GenBank/DDBJ databases">
        <authorList>
            <person name="Ma L."/>
            <person name="Liu K.-W."/>
            <person name="Li Z."/>
            <person name="Hsiao Y.-Y."/>
            <person name="Qi Y."/>
            <person name="Fu T."/>
            <person name="Tang G."/>
            <person name="Zhang D."/>
            <person name="Sun W.-H."/>
            <person name="Liu D.-K."/>
            <person name="Li Y."/>
            <person name="Chen G.-Z."/>
            <person name="Liu X.-D."/>
            <person name="Liao X.-Y."/>
            <person name="Jiang Y.-T."/>
            <person name="Yu X."/>
            <person name="Hao Y."/>
            <person name="Huang J."/>
            <person name="Zhao X.-W."/>
            <person name="Ke S."/>
            <person name="Chen Y.-Y."/>
            <person name="Wu W.-L."/>
            <person name="Hsu J.-L."/>
            <person name="Lin Y.-F."/>
            <person name="Huang M.-D."/>
            <person name="Li C.-Y."/>
            <person name="Huang L."/>
            <person name="Wang Z.-W."/>
            <person name="Zhao X."/>
            <person name="Zhong W.-Y."/>
            <person name="Peng D.-H."/>
            <person name="Ahmad S."/>
            <person name="Lan S."/>
            <person name="Zhang J.-S."/>
            <person name="Tsai W.-C."/>
            <person name="Van De Peer Y."/>
            <person name="Liu Z.-J."/>
        </authorList>
    </citation>
    <scope>NUCLEOTIDE SEQUENCE</scope>
    <source>
        <strain evidence="23">SCP</strain>
        <tissue evidence="23">Leaves</tissue>
    </source>
</reference>
<dbReference type="PANTHER" id="PTHR47976:SF30">
    <property type="entry name" value="RECEPTOR-LIKE SERINE_THREONINE-PROTEIN KINASE"/>
    <property type="match status" value="1"/>
</dbReference>
<dbReference type="InterPro" id="IPR003609">
    <property type="entry name" value="Pan_app"/>
</dbReference>
<dbReference type="InterPro" id="IPR017441">
    <property type="entry name" value="Protein_kinase_ATP_BS"/>
</dbReference>
<sequence>MNLTELGNLLLFNRNNDTVWQSFDQPTDSLVPGQTLTEGQRLTANVSASDWTEGPLYLTIRSGNLYGFVKSSPPQMYQYMRFESDSHMRVYQWGPDPGWEVINELLMSAIDGDCAYPTACGEYGICSNGQCSCPNGSNSGVDYFRLLNWREPSAGCSLVTPLSCGSTGQHRFLQVENVSYLSNSDAGTAVLNQMDVDTCKKDCLKNCSCKAAVIRYYYSNASAAYCYFASQLFSLSTIQPGVVHYNSSAFVKVQIKFNSPRSSVFHSSVKLASILGSVFGALIGIILITSIGFLLLKNRKVEEESEYDDLFSQIPGMPKRFSFEALKTATNDFCRKLGEGGFGSVFDGTLLDGMRVAVKRLDKVSDGKKEFLAEVETIGSIHHVTLVRLIGFCAEKSNRLLVYEHMCNGSLDKWIFHRYQNPSLDWQTRRNIILDVAKGLAYLHEECRQKIAHLDIKPQNILLDDKFNAKVSDFGLAKLIDRDQSQVMTAMRGTRGYMAPEWLNSVITEKVDVYSFGVVVLEIVCGRKNLNYTETGEADLLVNLLKTKAEEGRLSDIVDKESVDMQQNEEEALKMLSISMWCLQGDCNKRPSMSTVVKVLDGSAEIEPNVDQDFFNAISTIVREDAHFSETSPILASILSAPR</sequence>
<keyword evidence="8" id="KW-0430">Lectin</keyword>
<organism evidence="23 24">
    <name type="scientific">Acorus gramineus</name>
    <name type="common">Dwarf sweet flag</name>
    <dbReference type="NCBI Taxonomy" id="55184"/>
    <lineage>
        <taxon>Eukaryota</taxon>
        <taxon>Viridiplantae</taxon>
        <taxon>Streptophyta</taxon>
        <taxon>Embryophyta</taxon>
        <taxon>Tracheophyta</taxon>
        <taxon>Spermatophyta</taxon>
        <taxon>Magnoliopsida</taxon>
        <taxon>Liliopsida</taxon>
        <taxon>Acoraceae</taxon>
        <taxon>Acorus</taxon>
    </lineage>
</organism>
<evidence type="ECO:0000256" key="6">
    <source>
        <dbReference type="ARBA" id="ARBA00022692"/>
    </source>
</evidence>
<keyword evidence="9 19" id="KW-0547">Nucleotide-binding</keyword>
<dbReference type="InterPro" id="IPR000719">
    <property type="entry name" value="Prot_kinase_dom"/>
</dbReference>
<feature type="domain" description="Apple" evidence="22">
    <location>
        <begin position="164"/>
        <end position="249"/>
    </location>
</feature>
<dbReference type="InterPro" id="IPR011009">
    <property type="entry name" value="Kinase-like_dom_sf"/>
</dbReference>
<evidence type="ECO:0000259" key="22">
    <source>
        <dbReference type="PROSITE" id="PS50948"/>
    </source>
</evidence>
<evidence type="ECO:0000256" key="18">
    <source>
        <dbReference type="ARBA" id="ARBA00048679"/>
    </source>
</evidence>
<dbReference type="Proteomes" id="UP001179952">
    <property type="component" value="Unassembled WGS sequence"/>
</dbReference>
<feature type="transmembrane region" description="Helical" evidence="20">
    <location>
        <begin position="271"/>
        <end position="296"/>
    </location>
</feature>
<evidence type="ECO:0000256" key="14">
    <source>
        <dbReference type="ARBA" id="ARBA00023157"/>
    </source>
</evidence>
<evidence type="ECO:0000256" key="17">
    <source>
        <dbReference type="ARBA" id="ARBA00047899"/>
    </source>
</evidence>
<evidence type="ECO:0000313" key="23">
    <source>
        <dbReference type="EMBL" id="KAK1257999.1"/>
    </source>
</evidence>
<evidence type="ECO:0000313" key="24">
    <source>
        <dbReference type="Proteomes" id="UP001179952"/>
    </source>
</evidence>
<dbReference type="FunFam" id="1.10.510.10:FF:000248">
    <property type="entry name" value="S-receptor-like kinase 5"/>
    <property type="match status" value="1"/>
</dbReference>
<proteinExistence type="predicted"/>
<evidence type="ECO:0000256" key="10">
    <source>
        <dbReference type="ARBA" id="ARBA00022777"/>
    </source>
</evidence>
<keyword evidence="3" id="KW-0723">Serine/threonine-protein kinase</keyword>
<keyword evidence="24" id="KW-1185">Reference proteome</keyword>
<evidence type="ECO:0000256" key="8">
    <source>
        <dbReference type="ARBA" id="ARBA00022734"/>
    </source>
</evidence>
<dbReference type="PROSITE" id="PS00108">
    <property type="entry name" value="PROTEIN_KINASE_ST"/>
    <property type="match status" value="1"/>
</dbReference>
<evidence type="ECO:0000256" key="4">
    <source>
        <dbReference type="ARBA" id="ARBA00022553"/>
    </source>
</evidence>
<dbReference type="GO" id="GO:0005524">
    <property type="term" value="F:ATP binding"/>
    <property type="evidence" value="ECO:0007669"/>
    <property type="project" value="UniProtKB-UniRule"/>
</dbReference>
<keyword evidence="11 19" id="KW-0067">ATP-binding</keyword>
<keyword evidence="15" id="KW-0675">Receptor</keyword>
<comment type="catalytic activity">
    <reaction evidence="18">
        <text>L-seryl-[protein] + ATP = O-phospho-L-seryl-[protein] + ADP + H(+)</text>
        <dbReference type="Rhea" id="RHEA:17989"/>
        <dbReference type="Rhea" id="RHEA-COMP:9863"/>
        <dbReference type="Rhea" id="RHEA-COMP:11604"/>
        <dbReference type="ChEBI" id="CHEBI:15378"/>
        <dbReference type="ChEBI" id="CHEBI:29999"/>
        <dbReference type="ChEBI" id="CHEBI:30616"/>
        <dbReference type="ChEBI" id="CHEBI:83421"/>
        <dbReference type="ChEBI" id="CHEBI:456216"/>
        <dbReference type="EC" id="2.7.11.1"/>
    </reaction>
</comment>
<dbReference type="PANTHER" id="PTHR47976">
    <property type="entry name" value="G-TYPE LECTIN S-RECEPTOR-LIKE SERINE/THREONINE-PROTEIN KINASE SD2-5"/>
    <property type="match status" value="1"/>
</dbReference>
<dbReference type="InterPro" id="IPR036426">
    <property type="entry name" value="Bulb-type_lectin_dom_sf"/>
</dbReference>
<evidence type="ECO:0000259" key="21">
    <source>
        <dbReference type="PROSITE" id="PS50011"/>
    </source>
</evidence>
<evidence type="ECO:0000256" key="5">
    <source>
        <dbReference type="ARBA" id="ARBA00022679"/>
    </source>
</evidence>
<gene>
    <name evidence="23" type="ORF">QJS04_geneDACA012745</name>
</gene>
<dbReference type="GO" id="GO:0030246">
    <property type="term" value="F:carbohydrate binding"/>
    <property type="evidence" value="ECO:0007669"/>
    <property type="project" value="UniProtKB-KW"/>
</dbReference>
<feature type="binding site" evidence="19">
    <location>
        <position position="359"/>
    </location>
    <ligand>
        <name>ATP</name>
        <dbReference type="ChEBI" id="CHEBI:30616"/>
    </ligand>
</feature>
<evidence type="ECO:0000256" key="2">
    <source>
        <dbReference type="ARBA" id="ARBA00012513"/>
    </source>
</evidence>
<evidence type="ECO:0000256" key="11">
    <source>
        <dbReference type="ARBA" id="ARBA00022840"/>
    </source>
</evidence>
<dbReference type="FunFam" id="3.30.200.20:FF:000178">
    <property type="entry name" value="serine/threonine-protein kinase PBS1-like"/>
    <property type="match status" value="1"/>
</dbReference>
<keyword evidence="14" id="KW-1015">Disulfide bond</keyword>
<dbReference type="InterPro" id="IPR008271">
    <property type="entry name" value="Ser/Thr_kinase_AS"/>
</dbReference>
<evidence type="ECO:0000256" key="16">
    <source>
        <dbReference type="ARBA" id="ARBA00023180"/>
    </source>
</evidence>
<keyword evidence="13 20" id="KW-0472">Membrane</keyword>
<dbReference type="SUPFAM" id="SSF56112">
    <property type="entry name" value="Protein kinase-like (PK-like)"/>
    <property type="match status" value="1"/>
</dbReference>
<protein>
    <recommendedName>
        <fullName evidence="2">non-specific serine/threonine protein kinase</fullName>
        <ecNumber evidence="2">2.7.11.1</ecNumber>
    </recommendedName>
</protein>
<keyword evidence="7" id="KW-0732">Signal</keyword>
<evidence type="ECO:0000256" key="13">
    <source>
        <dbReference type="ARBA" id="ARBA00023136"/>
    </source>
</evidence>
<dbReference type="InterPro" id="IPR051343">
    <property type="entry name" value="G-type_lectin_kinases/EP1-like"/>
</dbReference>
<dbReference type="GO" id="GO:0004674">
    <property type="term" value="F:protein serine/threonine kinase activity"/>
    <property type="evidence" value="ECO:0007669"/>
    <property type="project" value="UniProtKB-KW"/>
</dbReference>
<dbReference type="SMART" id="SM00220">
    <property type="entry name" value="S_TKc"/>
    <property type="match status" value="1"/>
</dbReference>
<reference evidence="23" key="1">
    <citation type="journal article" date="2023" name="Nat. Commun.">
        <title>Diploid and tetraploid genomes of Acorus and the evolution of monocots.</title>
        <authorList>
            <person name="Ma L."/>
            <person name="Liu K.W."/>
            <person name="Li Z."/>
            <person name="Hsiao Y.Y."/>
            <person name="Qi Y."/>
            <person name="Fu T."/>
            <person name="Tang G.D."/>
            <person name="Zhang D."/>
            <person name="Sun W.H."/>
            <person name="Liu D.K."/>
            <person name="Li Y."/>
            <person name="Chen G.Z."/>
            <person name="Liu X.D."/>
            <person name="Liao X.Y."/>
            <person name="Jiang Y.T."/>
            <person name="Yu X."/>
            <person name="Hao Y."/>
            <person name="Huang J."/>
            <person name="Zhao X.W."/>
            <person name="Ke S."/>
            <person name="Chen Y.Y."/>
            <person name="Wu W.L."/>
            <person name="Hsu J.L."/>
            <person name="Lin Y.F."/>
            <person name="Huang M.D."/>
            <person name="Li C.Y."/>
            <person name="Huang L."/>
            <person name="Wang Z.W."/>
            <person name="Zhao X."/>
            <person name="Zhong W.Y."/>
            <person name="Peng D.H."/>
            <person name="Ahmad S."/>
            <person name="Lan S."/>
            <person name="Zhang J.S."/>
            <person name="Tsai W.C."/>
            <person name="Van de Peer Y."/>
            <person name="Liu Z.J."/>
        </authorList>
    </citation>
    <scope>NUCLEOTIDE SEQUENCE</scope>
    <source>
        <strain evidence="23">SCP</strain>
    </source>
</reference>
<dbReference type="CDD" id="cd14066">
    <property type="entry name" value="STKc_IRAK"/>
    <property type="match status" value="1"/>
</dbReference>
<dbReference type="SUPFAM" id="SSF51110">
    <property type="entry name" value="alpha-D-mannose-specific plant lectins"/>
    <property type="match status" value="1"/>
</dbReference>
<dbReference type="PROSITE" id="PS50948">
    <property type="entry name" value="PAN"/>
    <property type="match status" value="1"/>
</dbReference>
<dbReference type="EC" id="2.7.11.1" evidence="2"/>
<keyword evidence="10 23" id="KW-0418">Kinase</keyword>
<dbReference type="PROSITE" id="PS00107">
    <property type="entry name" value="PROTEIN_KINASE_ATP"/>
    <property type="match status" value="1"/>
</dbReference>
<comment type="caution">
    <text evidence="23">The sequence shown here is derived from an EMBL/GenBank/DDBJ whole genome shotgun (WGS) entry which is preliminary data.</text>
</comment>
<dbReference type="Pfam" id="PF08276">
    <property type="entry name" value="PAN_2"/>
    <property type="match status" value="1"/>
</dbReference>
<evidence type="ECO:0000256" key="7">
    <source>
        <dbReference type="ARBA" id="ARBA00022729"/>
    </source>
</evidence>
<evidence type="ECO:0000256" key="15">
    <source>
        <dbReference type="ARBA" id="ARBA00023170"/>
    </source>
</evidence>
<keyword evidence="5" id="KW-0808">Transferase</keyword>
<dbReference type="EMBL" id="JAUJYN010000028">
    <property type="protein sequence ID" value="KAK1257999.1"/>
    <property type="molecule type" value="Genomic_DNA"/>
</dbReference>
<dbReference type="AlphaFoldDB" id="A0AAV8ZZI1"/>
<accession>A0AAV8ZZI1</accession>
<keyword evidence="16" id="KW-0325">Glycoprotein</keyword>
<keyword evidence="6 20" id="KW-0812">Transmembrane</keyword>
<comment type="catalytic activity">
    <reaction evidence="17">
        <text>L-threonyl-[protein] + ATP = O-phospho-L-threonyl-[protein] + ADP + H(+)</text>
        <dbReference type="Rhea" id="RHEA:46608"/>
        <dbReference type="Rhea" id="RHEA-COMP:11060"/>
        <dbReference type="Rhea" id="RHEA-COMP:11605"/>
        <dbReference type="ChEBI" id="CHEBI:15378"/>
        <dbReference type="ChEBI" id="CHEBI:30013"/>
        <dbReference type="ChEBI" id="CHEBI:30616"/>
        <dbReference type="ChEBI" id="CHEBI:61977"/>
        <dbReference type="ChEBI" id="CHEBI:456216"/>
        <dbReference type="EC" id="2.7.11.1"/>
    </reaction>
</comment>
<evidence type="ECO:0000256" key="20">
    <source>
        <dbReference type="SAM" id="Phobius"/>
    </source>
</evidence>
<evidence type="ECO:0000256" key="9">
    <source>
        <dbReference type="ARBA" id="ARBA00022741"/>
    </source>
</evidence>
<keyword evidence="12 20" id="KW-1133">Transmembrane helix</keyword>
<dbReference type="GO" id="GO:0016020">
    <property type="term" value="C:membrane"/>
    <property type="evidence" value="ECO:0007669"/>
    <property type="project" value="UniProtKB-SubCell"/>
</dbReference>